<dbReference type="EMBL" id="FZOS01000030">
    <property type="protein sequence ID" value="SNT00514.1"/>
    <property type="molecule type" value="Genomic_DNA"/>
</dbReference>
<protein>
    <submittedName>
        <fullName evidence="1">Uncharacterized protein</fullName>
    </submittedName>
</protein>
<gene>
    <name evidence="1" type="ORF">SAMN06295912_1306</name>
</gene>
<keyword evidence="2" id="KW-1185">Reference proteome</keyword>
<evidence type="ECO:0000313" key="1">
    <source>
        <dbReference type="EMBL" id="SNT00514.1"/>
    </source>
</evidence>
<reference evidence="2" key="1">
    <citation type="submission" date="2017-06" db="EMBL/GenBank/DDBJ databases">
        <authorList>
            <person name="Varghese N."/>
            <person name="Submissions S."/>
        </authorList>
    </citation>
    <scope>NUCLEOTIDE SEQUENCE [LARGE SCALE GENOMIC DNA]</scope>
    <source>
        <strain evidence="2">LNB2</strain>
    </source>
</reference>
<evidence type="ECO:0000313" key="2">
    <source>
        <dbReference type="Proteomes" id="UP000198281"/>
    </source>
</evidence>
<dbReference type="AlphaFoldDB" id="A0A239J778"/>
<name>A0A239J778_9SPHN</name>
<proteinExistence type="predicted"/>
<sequence length="128" mass="13797">MPAQGGHKFGMTWKTVRLELAGTPDFPNGSAARAYLLRLPLNDDGSVDEARLADHPGYATVRRHWPNQPDKSGYLLRKPAGWAFSFAVSADDGAPQLRIADPIRPGTTALIAEADGITLPFRIVECGA</sequence>
<organism evidence="1 2">
    <name type="scientific">Edaphosphingomonas laterariae</name>
    <dbReference type="NCBI Taxonomy" id="861865"/>
    <lineage>
        <taxon>Bacteria</taxon>
        <taxon>Pseudomonadati</taxon>
        <taxon>Pseudomonadota</taxon>
        <taxon>Alphaproteobacteria</taxon>
        <taxon>Sphingomonadales</taxon>
        <taxon>Rhizorhabdaceae</taxon>
        <taxon>Edaphosphingomonas</taxon>
    </lineage>
</organism>
<accession>A0A239J778</accession>
<dbReference type="Proteomes" id="UP000198281">
    <property type="component" value="Unassembled WGS sequence"/>
</dbReference>